<feature type="transmembrane region" description="Helical" evidence="8">
    <location>
        <begin position="240"/>
        <end position="258"/>
    </location>
</feature>
<keyword evidence="6 8" id="KW-0472">Membrane</keyword>
<evidence type="ECO:0000256" key="3">
    <source>
        <dbReference type="ARBA" id="ARBA00022448"/>
    </source>
</evidence>
<sequence length="267" mass="28093">MTGFFGELIGTMVLIVLGVGVVAGVVLNDSKANGGGWIVITMGWGLGVTLGIYASAPFSAAHLNPAVTLGMAAIGEFPTNEIMPYIAGQIVGAFIGAVIVFFAYIAHFYKTEDKETKLGVFATIPAIRSPLANVVTEIIGTFMLVLAILFIGANEFTEGLNPLVVGALIVALGLSLGGPTGYAINPARDLGPRLAHFFLPIPDKGDSDWGYAWVPIVAPILGGVFGALFYKQIFLQETSIAFWIVAVLIVGILIASLFDTKKRSANF</sequence>
<feature type="transmembrane region" description="Helical" evidence="8">
    <location>
        <begin position="130"/>
        <end position="151"/>
    </location>
</feature>
<dbReference type="GO" id="GO:0015254">
    <property type="term" value="F:glycerol channel activity"/>
    <property type="evidence" value="ECO:0007669"/>
    <property type="project" value="TreeGrafter"/>
</dbReference>
<feature type="transmembrane region" description="Helical" evidence="8">
    <location>
        <begin position="6"/>
        <end position="27"/>
    </location>
</feature>
<name>A0A8J7GCC6_9BACL</name>
<feature type="transmembrane region" description="Helical" evidence="8">
    <location>
        <begin position="163"/>
        <end position="184"/>
    </location>
</feature>
<comment type="subcellular location">
    <subcellularLocation>
        <location evidence="1">Membrane</location>
        <topology evidence="1">Multi-pass membrane protein</topology>
    </subcellularLocation>
</comment>
<evidence type="ECO:0000256" key="1">
    <source>
        <dbReference type="ARBA" id="ARBA00004141"/>
    </source>
</evidence>
<dbReference type="Gene3D" id="1.20.1080.10">
    <property type="entry name" value="Glycerol uptake facilitator protein"/>
    <property type="match status" value="1"/>
</dbReference>
<evidence type="ECO:0000313" key="9">
    <source>
        <dbReference type="EMBL" id="MBF4501495.1"/>
    </source>
</evidence>
<evidence type="ECO:0000256" key="2">
    <source>
        <dbReference type="ARBA" id="ARBA00006175"/>
    </source>
</evidence>
<feature type="transmembrane region" description="Helical" evidence="8">
    <location>
        <begin position="211"/>
        <end position="234"/>
    </location>
</feature>
<dbReference type="EMBL" id="JADKPV010000004">
    <property type="protein sequence ID" value="MBF4501495.1"/>
    <property type="molecule type" value="Genomic_DNA"/>
</dbReference>
<accession>A0A8J7GCC6</accession>
<comment type="caution">
    <text evidence="9">The sequence shown here is derived from an EMBL/GenBank/DDBJ whole genome shotgun (WGS) entry which is preliminary data.</text>
</comment>
<evidence type="ECO:0000313" key="10">
    <source>
        <dbReference type="Proteomes" id="UP000622653"/>
    </source>
</evidence>
<dbReference type="InterPro" id="IPR022357">
    <property type="entry name" value="MIP_CS"/>
</dbReference>
<dbReference type="SUPFAM" id="SSF81338">
    <property type="entry name" value="Aquaporin-like"/>
    <property type="match status" value="1"/>
</dbReference>
<organism evidence="9 10">
    <name type="scientific">Savagea serpentis</name>
    <dbReference type="NCBI Taxonomy" id="2785297"/>
    <lineage>
        <taxon>Bacteria</taxon>
        <taxon>Bacillati</taxon>
        <taxon>Bacillota</taxon>
        <taxon>Bacilli</taxon>
        <taxon>Bacillales</taxon>
        <taxon>Caryophanaceae</taxon>
        <taxon>Savagea</taxon>
    </lineage>
</organism>
<dbReference type="RefSeq" id="WP_194562977.1">
    <property type="nucleotide sequence ID" value="NZ_JADKPV010000004.1"/>
</dbReference>
<dbReference type="NCBIfam" id="TIGR00861">
    <property type="entry name" value="MIP"/>
    <property type="match status" value="1"/>
</dbReference>
<feature type="transmembrane region" description="Helical" evidence="8">
    <location>
        <begin position="34"/>
        <end position="56"/>
    </location>
</feature>
<keyword evidence="4 7" id="KW-0812">Transmembrane</keyword>
<dbReference type="Proteomes" id="UP000622653">
    <property type="component" value="Unassembled WGS sequence"/>
</dbReference>
<dbReference type="InterPro" id="IPR050363">
    <property type="entry name" value="MIP/Aquaporin"/>
</dbReference>
<evidence type="ECO:0000256" key="7">
    <source>
        <dbReference type="RuleBase" id="RU000477"/>
    </source>
</evidence>
<dbReference type="PRINTS" id="PR00783">
    <property type="entry name" value="MINTRINSICP"/>
</dbReference>
<keyword evidence="3 7" id="KW-0813">Transport</keyword>
<dbReference type="AlphaFoldDB" id="A0A8J7GCC6"/>
<dbReference type="PROSITE" id="PS00221">
    <property type="entry name" value="MIP"/>
    <property type="match status" value="1"/>
</dbReference>
<dbReference type="PANTHER" id="PTHR43829">
    <property type="entry name" value="AQUAPORIN OR AQUAGLYCEROPORIN RELATED"/>
    <property type="match status" value="1"/>
</dbReference>
<keyword evidence="10" id="KW-1185">Reference proteome</keyword>
<gene>
    <name evidence="9" type="ORF">IRY55_08980</name>
</gene>
<dbReference type="PANTHER" id="PTHR43829:SF9">
    <property type="entry name" value="AQUAPORIN-9"/>
    <property type="match status" value="1"/>
</dbReference>
<evidence type="ECO:0000256" key="6">
    <source>
        <dbReference type="ARBA" id="ARBA00023136"/>
    </source>
</evidence>
<reference evidence="9" key="1">
    <citation type="submission" date="2020-11" db="EMBL/GenBank/DDBJ databases">
        <title>Multidrug resistant novel bacterium Savagea serpentis sp. nov., isolated from the scats of a vine snake (Ahaetulla nasuta).</title>
        <authorList>
            <person name="Venkata Ramana V."/>
            <person name="Vikas Patil S."/>
            <person name="Yogita Lugani V."/>
        </authorList>
    </citation>
    <scope>NUCLEOTIDE SEQUENCE</scope>
    <source>
        <strain evidence="9">SN6</strain>
    </source>
</reference>
<feature type="transmembrane region" description="Helical" evidence="8">
    <location>
        <begin position="86"/>
        <end position="109"/>
    </location>
</feature>
<dbReference type="GO" id="GO:0005886">
    <property type="term" value="C:plasma membrane"/>
    <property type="evidence" value="ECO:0007669"/>
    <property type="project" value="TreeGrafter"/>
</dbReference>
<proteinExistence type="inferred from homology"/>
<evidence type="ECO:0000256" key="4">
    <source>
        <dbReference type="ARBA" id="ARBA00022692"/>
    </source>
</evidence>
<keyword evidence="5 8" id="KW-1133">Transmembrane helix</keyword>
<evidence type="ECO:0000256" key="8">
    <source>
        <dbReference type="SAM" id="Phobius"/>
    </source>
</evidence>
<evidence type="ECO:0000256" key="5">
    <source>
        <dbReference type="ARBA" id="ARBA00022989"/>
    </source>
</evidence>
<protein>
    <submittedName>
        <fullName evidence="9">Aquaporin family protein</fullName>
    </submittedName>
</protein>
<dbReference type="InterPro" id="IPR023271">
    <property type="entry name" value="Aquaporin-like"/>
</dbReference>
<dbReference type="Pfam" id="PF00230">
    <property type="entry name" value="MIP"/>
    <property type="match status" value="1"/>
</dbReference>
<dbReference type="InterPro" id="IPR000425">
    <property type="entry name" value="MIP"/>
</dbReference>
<comment type="similarity">
    <text evidence="2 7">Belongs to the MIP/aquaporin (TC 1.A.8) family.</text>
</comment>